<proteinExistence type="predicted"/>
<reference evidence="1 2" key="1">
    <citation type="journal article" date="2019" name="Sci. Rep.">
        <title>Orb-weaving spider Araneus ventricosus genome elucidates the spidroin gene catalogue.</title>
        <authorList>
            <person name="Kono N."/>
            <person name="Nakamura H."/>
            <person name="Ohtoshi R."/>
            <person name="Moran D.A.P."/>
            <person name="Shinohara A."/>
            <person name="Yoshida Y."/>
            <person name="Fujiwara M."/>
            <person name="Mori M."/>
            <person name="Tomita M."/>
            <person name="Arakawa K."/>
        </authorList>
    </citation>
    <scope>NUCLEOTIDE SEQUENCE [LARGE SCALE GENOMIC DNA]</scope>
</reference>
<gene>
    <name evidence="1" type="ORF">AVEN_109095_1</name>
</gene>
<dbReference type="EMBL" id="BGPR01002486">
    <property type="protein sequence ID" value="GBM74276.1"/>
    <property type="molecule type" value="Genomic_DNA"/>
</dbReference>
<protein>
    <submittedName>
        <fullName evidence="1">Uncharacterized protein</fullName>
    </submittedName>
</protein>
<name>A0A4Y2IB37_ARAVE</name>
<accession>A0A4Y2IB37</accession>
<dbReference type="Proteomes" id="UP000499080">
    <property type="component" value="Unassembled WGS sequence"/>
</dbReference>
<dbReference type="AlphaFoldDB" id="A0A4Y2IB37"/>
<evidence type="ECO:0000313" key="1">
    <source>
        <dbReference type="EMBL" id="GBM74276.1"/>
    </source>
</evidence>
<evidence type="ECO:0000313" key="2">
    <source>
        <dbReference type="Proteomes" id="UP000499080"/>
    </source>
</evidence>
<sequence length="103" mass="11695">MWRESEGYKSCEIVGGSYFSLLPSDALRRSSCQPEPVVRYQPRQITTDCNLWHPIAAQQLDLNLGICISDKISILDLSRNCGNAHVVWFGYVPKIFRRCVYGG</sequence>
<organism evidence="1 2">
    <name type="scientific">Araneus ventricosus</name>
    <name type="common">Orbweaver spider</name>
    <name type="synonym">Epeira ventricosa</name>
    <dbReference type="NCBI Taxonomy" id="182803"/>
    <lineage>
        <taxon>Eukaryota</taxon>
        <taxon>Metazoa</taxon>
        <taxon>Ecdysozoa</taxon>
        <taxon>Arthropoda</taxon>
        <taxon>Chelicerata</taxon>
        <taxon>Arachnida</taxon>
        <taxon>Araneae</taxon>
        <taxon>Araneomorphae</taxon>
        <taxon>Entelegynae</taxon>
        <taxon>Araneoidea</taxon>
        <taxon>Araneidae</taxon>
        <taxon>Araneus</taxon>
    </lineage>
</organism>
<comment type="caution">
    <text evidence="1">The sequence shown here is derived from an EMBL/GenBank/DDBJ whole genome shotgun (WGS) entry which is preliminary data.</text>
</comment>
<keyword evidence="2" id="KW-1185">Reference proteome</keyword>